<dbReference type="EMBL" id="JBBNAF010000008">
    <property type="protein sequence ID" value="KAK9121504.1"/>
    <property type="molecule type" value="Genomic_DNA"/>
</dbReference>
<evidence type="ECO:0000256" key="1">
    <source>
        <dbReference type="SAM" id="MobiDB-lite"/>
    </source>
</evidence>
<feature type="compositionally biased region" description="Basic and acidic residues" evidence="1">
    <location>
        <begin position="10"/>
        <end position="23"/>
    </location>
</feature>
<proteinExistence type="predicted"/>
<name>A0AAP0ITN0_9MAGN</name>
<accession>A0AAP0ITN0</accession>
<dbReference type="AlphaFoldDB" id="A0AAP0ITN0"/>
<gene>
    <name evidence="2" type="ORF">Syun_019121</name>
</gene>
<evidence type="ECO:0000313" key="2">
    <source>
        <dbReference type="EMBL" id="KAK9121504.1"/>
    </source>
</evidence>
<feature type="compositionally biased region" description="Basic and acidic residues" evidence="1">
    <location>
        <begin position="31"/>
        <end position="42"/>
    </location>
</feature>
<reference evidence="2 3" key="1">
    <citation type="submission" date="2024-01" db="EMBL/GenBank/DDBJ databases">
        <title>Genome assemblies of Stephania.</title>
        <authorList>
            <person name="Yang L."/>
        </authorList>
    </citation>
    <scope>NUCLEOTIDE SEQUENCE [LARGE SCALE GENOMIC DNA]</scope>
    <source>
        <strain evidence="2">YNDBR</strain>
        <tissue evidence="2">Leaf</tissue>
    </source>
</reference>
<evidence type="ECO:0000313" key="3">
    <source>
        <dbReference type="Proteomes" id="UP001420932"/>
    </source>
</evidence>
<sequence>MIQEQSSATREQRSATRVEEGARVRNTTTQRHLDDKEQRSEGEEHDDAEAFGRQGAEGVTKTNEQTN</sequence>
<dbReference type="Proteomes" id="UP001420932">
    <property type="component" value="Unassembled WGS sequence"/>
</dbReference>
<protein>
    <submittedName>
        <fullName evidence="2">Uncharacterized protein</fullName>
    </submittedName>
</protein>
<organism evidence="2 3">
    <name type="scientific">Stephania yunnanensis</name>
    <dbReference type="NCBI Taxonomy" id="152371"/>
    <lineage>
        <taxon>Eukaryota</taxon>
        <taxon>Viridiplantae</taxon>
        <taxon>Streptophyta</taxon>
        <taxon>Embryophyta</taxon>
        <taxon>Tracheophyta</taxon>
        <taxon>Spermatophyta</taxon>
        <taxon>Magnoliopsida</taxon>
        <taxon>Ranunculales</taxon>
        <taxon>Menispermaceae</taxon>
        <taxon>Menispermoideae</taxon>
        <taxon>Cissampelideae</taxon>
        <taxon>Stephania</taxon>
    </lineage>
</organism>
<keyword evidence="3" id="KW-1185">Reference proteome</keyword>
<feature type="region of interest" description="Disordered" evidence="1">
    <location>
        <begin position="1"/>
        <end position="67"/>
    </location>
</feature>
<comment type="caution">
    <text evidence="2">The sequence shown here is derived from an EMBL/GenBank/DDBJ whole genome shotgun (WGS) entry which is preliminary data.</text>
</comment>